<gene>
    <name evidence="1" type="ORF">F8388_017730</name>
</gene>
<dbReference type="Proteomes" id="UP000525078">
    <property type="component" value="Unassembled WGS sequence"/>
</dbReference>
<organism evidence="1 2">
    <name type="scientific">Cannabis sativa</name>
    <name type="common">Hemp</name>
    <name type="synonym">Marijuana</name>
    <dbReference type="NCBI Taxonomy" id="3483"/>
    <lineage>
        <taxon>Eukaryota</taxon>
        <taxon>Viridiplantae</taxon>
        <taxon>Streptophyta</taxon>
        <taxon>Embryophyta</taxon>
        <taxon>Tracheophyta</taxon>
        <taxon>Spermatophyta</taxon>
        <taxon>Magnoliopsida</taxon>
        <taxon>eudicotyledons</taxon>
        <taxon>Gunneridae</taxon>
        <taxon>Pentapetalae</taxon>
        <taxon>rosids</taxon>
        <taxon>fabids</taxon>
        <taxon>Rosales</taxon>
        <taxon>Cannabaceae</taxon>
        <taxon>Cannabis</taxon>
    </lineage>
</organism>
<dbReference type="EMBL" id="JAATIP010000008">
    <property type="protein sequence ID" value="KAF4395002.1"/>
    <property type="molecule type" value="Genomic_DNA"/>
</dbReference>
<sequence>MTLGKRILCYFANPIEDHKSAKSNSLSTLLSFPLPPPVALTDHPQTLTPITLPVGVLLSVAVGKLPMLNIVVHGVEISPDPVVLLLGLGGYMLDCYWMLGVPFCSWQSQSKRLMPQLVPNMEISCAKPANLPPIVGLC</sequence>
<dbReference type="AlphaFoldDB" id="A0A7J6HIB1"/>
<protein>
    <submittedName>
        <fullName evidence="1">Uncharacterized protein</fullName>
    </submittedName>
</protein>
<evidence type="ECO:0000313" key="1">
    <source>
        <dbReference type="EMBL" id="KAF4395002.1"/>
    </source>
</evidence>
<accession>A0A7J6HIB1</accession>
<reference evidence="1 2" key="1">
    <citation type="journal article" date="2020" name="bioRxiv">
        <title>Sequence and annotation of 42 cannabis genomes reveals extensive copy number variation in cannabinoid synthesis and pathogen resistance genes.</title>
        <authorList>
            <person name="Mckernan K.J."/>
            <person name="Helbert Y."/>
            <person name="Kane L.T."/>
            <person name="Ebling H."/>
            <person name="Zhang L."/>
            <person name="Liu B."/>
            <person name="Eaton Z."/>
            <person name="Mclaughlin S."/>
            <person name="Kingan S."/>
            <person name="Baybayan P."/>
            <person name="Concepcion G."/>
            <person name="Jordan M."/>
            <person name="Riva A."/>
            <person name="Barbazuk W."/>
            <person name="Harkins T."/>
        </authorList>
    </citation>
    <scope>NUCLEOTIDE SEQUENCE [LARGE SCALE GENOMIC DNA]</scope>
    <source>
        <strain evidence="2">cv. Jamaican Lion 4</strain>
        <tissue evidence="1">Leaf</tissue>
    </source>
</reference>
<evidence type="ECO:0000313" key="2">
    <source>
        <dbReference type="Proteomes" id="UP000525078"/>
    </source>
</evidence>
<name>A0A7J6HIB1_CANSA</name>
<proteinExistence type="predicted"/>
<comment type="caution">
    <text evidence="1">The sequence shown here is derived from an EMBL/GenBank/DDBJ whole genome shotgun (WGS) entry which is preliminary data.</text>
</comment>